<feature type="transmembrane region" description="Helical" evidence="3">
    <location>
        <begin position="727"/>
        <end position="744"/>
    </location>
</feature>
<reference evidence="6 7" key="1">
    <citation type="submission" date="2018-03" db="EMBL/GenBank/DDBJ databases">
        <title>Genomic Encyclopedia of Type Strains, Phase III (KMG-III): the genomes of soil and plant-associated and newly described type strains.</title>
        <authorList>
            <person name="Whitman W."/>
        </authorList>
    </citation>
    <scope>NUCLEOTIDE SEQUENCE [LARGE SCALE GENOMIC DNA]</scope>
    <source>
        <strain evidence="6 7">CGMCC 4.7067</strain>
    </source>
</reference>
<keyword evidence="3" id="KW-1133">Transmembrane helix</keyword>
<dbReference type="Gene3D" id="1.20.58.390">
    <property type="entry name" value="Neurotransmitter-gated ion-channel transmembrane domain"/>
    <property type="match status" value="1"/>
</dbReference>
<proteinExistence type="inferred from homology"/>
<feature type="domain" description="Neurotransmitter-gated ion-channel transmembrane" evidence="4">
    <location>
        <begin position="631"/>
        <end position="704"/>
    </location>
</feature>
<protein>
    <submittedName>
        <fullName evidence="6">Amino acid/amide ABC transporter substrate-binding protein (HAAT family)</fullName>
    </submittedName>
</protein>
<dbReference type="InterPro" id="IPR038050">
    <property type="entry name" value="Neuro_actylchol_rec"/>
</dbReference>
<evidence type="ECO:0000313" key="6">
    <source>
        <dbReference type="EMBL" id="PRY62237.1"/>
    </source>
</evidence>
<dbReference type="Pfam" id="PF13458">
    <property type="entry name" value="Peripla_BP_6"/>
    <property type="match status" value="1"/>
</dbReference>
<dbReference type="Gene3D" id="3.40.50.2300">
    <property type="match status" value="2"/>
</dbReference>
<keyword evidence="3" id="KW-0472">Membrane</keyword>
<evidence type="ECO:0000256" key="2">
    <source>
        <dbReference type="ARBA" id="ARBA00022729"/>
    </source>
</evidence>
<evidence type="ECO:0000259" key="4">
    <source>
        <dbReference type="Pfam" id="PF02932"/>
    </source>
</evidence>
<dbReference type="AlphaFoldDB" id="A0A2T0UWM5"/>
<dbReference type="InterPro" id="IPR028082">
    <property type="entry name" value="Peripla_BP_I"/>
</dbReference>
<dbReference type="OrthoDB" id="4482263at2"/>
<dbReference type="RefSeq" id="WP_106362272.1">
    <property type="nucleotide sequence ID" value="NZ_PVTJ01000001.1"/>
</dbReference>
<comment type="similarity">
    <text evidence="1">Belongs to the leucine-binding protein family.</text>
</comment>
<dbReference type="InterPro" id="IPR006029">
    <property type="entry name" value="Neurotrans-gated_channel_TM"/>
</dbReference>
<dbReference type="SUPFAM" id="SSF90112">
    <property type="entry name" value="Neurotransmitter-gated ion-channel transmembrane pore"/>
    <property type="match status" value="1"/>
</dbReference>
<name>A0A2T0UWM5_9ACTN</name>
<accession>A0A2T0UWM5</accession>
<feature type="transmembrane region" description="Helical" evidence="3">
    <location>
        <begin position="658"/>
        <end position="681"/>
    </location>
</feature>
<dbReference type="InterPro" id="IPR006028">
    <property type="entry name" value="GABAA/Glycine_rcpt"/>
</dbReference>
<feature type="transmembrane region" description="Helical" evidence="3">
    <location>
        <begin position="687"/>
        <end position="706"/>
    </location>
</feature>
<gene>
    <name evidence="6" type="ORF">B0I28_101565</name>
</gene>
<dbReference type="GO" id="GO:0004888">
    <property type="term" value="F:transmembrane signaling receptor activity"/>
    <property type="evidence" value="ECO:0007669"/>
    <property type="project" value="InterPro"/>
</dbReference>
<comment type="caution">
    <text evidence="6">The sequence shown here is derived from an EMBL/GenBank/DDBJ whole genome shotgun (WGS) entry which is preliminary data.</text>
</comment>
<dbReference type="GO" id="GO:0016020">
    <property type="term" value="C:membrane"/>
    <property type="evidence" value="ECO:0007669"/>
    <property type="project" value="InterPro"/>
</dbReference>
<dbReference type="InterPro" id="IPR028081">
    <property type="entry name" value="Leu-bd"/>
</dbReference>
<feature type="transmembrane region" description="Helical" evidence="3">
    <location>
        <begin position="630"/>
        <end position="651"/>
    </location>
</feature>
<organism evidence="6 7">
    <name type="scientific">Glycomyces artemisiae</name>
    <dbReference type="NCBI Taxonomy" id="1076443"/>
    <lineage>
        <taxon>Bacteria</taxon>
        <taxon>Bacillati</taxon>
        <taxon>Actinomycetota</taxon>
        <taxon>Actinomycetes</taxon>
        <taxon>Glycomycetales</taxon>
        <taxon>Glycomycetaceae</taxon>
        <taxon>Glycomyces</taxon>
    </lineage>
</organism>
<dbReference type="Pfam" id="PF02932">
    <property type="entry name" value="Neur_chan_memb"/>
    <property type="match status" value="1"/>
</dbReference>
<keyword evidence="3" id="KW-0812">Transmembrane</keyword>
<sequence>MAGTATPRRRWTLIAAGIVALAALAVLAVVLIARASAPEPVYVAVAGNLGGADSTEIESDLLPGVQLAADRLNQAGGIDGRTVEILAYDDGGDPLKAKENAEAIAADDRAIAVIGHTTTDPSIAASPVYADAGIPAISPSATGDDLTANRPWYFQGIFDNTQQGAFLAAYVDAVLALDRATVVWGDDRYGTDVHEGFTSAFGGTEQSTTIDLAGDTDAAVDAAVASIAADANRGAIVLGLRPDLAGRIIPGLRAAGVTEPIIGGDKLSSEAFTAEVHEALVAGGADEAALAAPIYATAPVLTDSLTGEALKFLLAFVREHGYVPDWPALTGSDALALIADGLEGASLDPADRAADRELLRDAWAATDSPETAAEGLSGPLYFDDRTLVRPVRMGVFSGNRPVSAPVQLVPYTPTSGQDAGAELAGGAAVEFEEEVLVPSQIVSTGVNINEIRDLNTQAGTFSADMFIWFNYTGGDDVLNVWFPNAVDKSLALGDPLESKQVGDTKYRLFHVEGTFKADLEFRRFPFDVQHLPIVLQNRTLPDSSVVYVLDAAVRAQTQAERLASAGDATTTIDSIPNWQVDQALFTAETVGTTANMGDPSADAAGGLYYSQFVTDLQVRRDVGGFLVKNLLPLGLLVMATYVSLFLGYDAVTSRVSMAITGILSSAVMLNSVTSVLPAISYTVAIEWLYYLFILICVALLVIDLVGSSWAAKGRKRRLRWLTIGSRIAYPAVVIAAAITYWAVFG</sequence>
<dbReference type="InterPro" id="IPR036719">
    <property type="entry name" value="Neuro-gated_channel_TM_sf"/>
</dbReference>
<dbReference type="PRINTS" id="PR00253">
    <property type="entry name" value="GABAARECEPTR"/>
</dbReference>
<evidence type="ECO:0000259" key="5">
    <source>
        <dbReference type="Pfam" id="PF13458"/>
    </source>
</evidence>
<evidence type="ECO:0000313" key="7">
    <source>
        <dbReference type="Proteomes" id="UP000238176"/>
    </source>
</evidence>
<feature type="domain" description="Leucine-binding protein" evidence="5">
    <location>
        <begin position="40"/>
        <end position="362"/>
    </location>
</feature>
<keyword evidence="2" id="KW-0732">Signal</keyword>
<dbReference type="SUPFAM" id="SSF53822">
    <property type="entry name" value="Periplasmic binding protein-like I"/>
    <property type="match status" value="1"/>
</dbReference>
<dbReference type="PANTHER" id="PTHR47151">
    <property type="entry name" value="LEU/ILE/VAL-BINDING ABC TRANSPORTER SUBUNIT"/>
    <property type="match status" value="1"/>
</dbReference>
<evidence type="ECO:0000256" key="3">
    <source>
        <dbReference type="SAM" id="Phobius"/>
    </source>
</evidence>
<dbReference type="Proteomes" id="UP000238176">
    <property type="component" value="Unassembled WGS sequence"/>
</dbReference>
<dbReference type="EMBL" id="PVTJ01000001">
    <property type="protein sequence ID" value="PRY62237.1"/>
    <property type="molecule type" value="Genomic_DNA"/>
</dbReference>
<evidence type="ECO:0000256" key="1">
    <source>
        <dbReference type="ARBA" id="ARBA00010062"/>
    </source>
</evidence>
<dbReference type="GO" id="GO:0005216">
    <property type="term" value="F:monoatomic ion channel activity"/>
    <property type="evidence" value="ECO:0007669"/>
    <property type="project" value="InterPro"/>
</dbReference>
<keyword evidence="7" id="KW-1185">Reference proteome</keyword>
<dbReference type="PANTHER" id="PTHR47151:SF2">
    <property type="entry name" value="AMINO ACID BINDING PROTEIN"/>
    <property type="match status" value="1"/>
</dbReference>